<organism evidence="1 2">
    <name type="scientific">Striga asiatica</name>
    <name type="common">Asiatic witchweed</name>
    <name type="synonym">Buchnera asiatica</name>
    <dbReference type="NCBI Taxonomy" id="4170"/>
    <lineage>
        <taxon>Eukaryota</taxon>
        <taxon>Viridiplantae</taxon>
        <taxon>Streptophyta</taxon>
        <taxon>Embryophyta</taxon>
        <taxon>Tracheophyta</taxon>
        <taxon>Spermatophyta</taxon>
        <taxon>Magnoliopsida</taxon>
        <taxon>eudicotyledons</taxon>
        <taxon>Gunneridae</taxon>
        <taxon>Pentapetalae</taxon>
        <taxon>asterids</taxon>
        <taxon>lamiids</taxon>
        <taxon>Lamiales</taxon>
        <taxon>Orobanchaceae</taxon>
        <taxon>Buchnereae</taxon>
        <taxon>Striga</taxon>
    </lineage>
</organism>
<keyword evidence="2" id="KW-1185">Reference proteome</keyword>
<proteinExistence type="predicted"/>
<dbReference type="AlphaFoldDB" id="A0A5A7RDZ2"/>
<evidence type="ECO:0000313" key="2">
    <source>
        <dbReference type="Proteomes" id="UP000325081"/>
    </source>
</evidence>
<gene>
    <name evidence="1" type="ORF">STAS_32256</name>
</gene>
<dbReference type="OrthoDB" id="912280at2759"/>
<sequence>MDLEGLGFHELHTFNKALLAKQLWRIQAQPDLLVSKVLKGRQVLIKGRIKEQEGESMTYSQSCKISETKVYMWIKPVRSVEKEWNTRAFVLSMYKGQTHMEIGSIVLGRIAAIHREFQIMVDCLCSLRLTPIMEDRIQLSSYLLWWMWKTRNLWIFQNTLRSEMDTIRLAVNEWMEFLSLSAVGPEELELAKNNIIQSGSSQRQLRVLVELRYKKRPRSLEVTRLRGRISISTRSYRSEGYVVKGKRILECLRDSLSAYCRSSELEEGGRFRIDWLTLSFTGYKWLIDFSQQGCQFEDYGRRRPLAGWSKSTCALVTPHETLPAPHTSVTPVVCTLGESPTGKKPVVVQKSTQTLGEQWTIAIQDNIIQQQDDLVVGRSQYQVKGYYQTLMDMGPFKEDKSFSLLGKSWTELWPRHRPEPMGQNSHSLLRHIRNLRGGLWEMAPWLHGHPFAEKVLEANLPNNFCELNLSYDGLTNPARHLMSLENIVVLHKYNDADWFHQLPVCSIYNFDRFNSQFVNLFSSARKHERFYPALISMHHKEEESSMITSLATPRSLRTGPCMNSLAKGRCGSSTSYCPKTEKTKVKRVEEMPRSSDKRSLNKEVLEKWGDKEIFARSYPISRKTGYIPL</sequence>
<protein>
    <submittedName>
        <fullName evidence="1">Ribonuclease H-like superfamily protein</fullName>
    </submittedName>
</protein>
<comment type="caution">
    <text evidence="1">The sequence shown here is derived from an EMBL/GenBank/DDBJ whole genome shotgun (WGS) entry which is preliminary data.</text>
</comment>
<name>A0A5A7RDZ2_STRAF</name>
<dbReference type="EMBL" id="BKCP01011403">
    <property type="protein sequence ID" value="GER54641.1"/>
    <property type="molecule type" value="Genomic_DNA"/>
</dbReference>
<evidence type="ECO:0000313" key="1">
    <source>
        <dbReference type="EMBL" id="GER54641.1"/>
    </source>
</evidence>
<reference evidence="2" key="1">
    <citation type="journal article" date="2019" name="Curr. Biol.">
        <title>Genome Sequence of Striga asiatica Provides Insight into the Evolution of Plant Parasitism.</title>
        <authorList>
            <person name="Yoshida S."/>
            <person name="Kim S."/>
            <person name="Wafula E.K."/>
            <person name="Tanskanen J."/>
            <person name="Kim Y.M."/>
            <person name="Honaas L."/>
            <person name="Yang Z."/>
            <person name="Spallek T."/>
            <person name="Conn C.E."/>
            <person name="Ichihashi Y."/>
            <person name="Cheong K."/>
            <person name="Cui S."/>
            <person name="Der J.P."/>
            <person name="Gundlach H."/>
            <person name="Jiao Y."/>
            <person name="Hori C."/>
            <person name="Ishida J.K."/>
            <person name="Kasahara H."/>
            <person name="Kiba T."/>
            <person name="Kim M.S."/>
            <person name="Koo N."/>
            <person name="Laohavisit A."/>
            <person name="Lee Y.H."/>
            <person name="Lumba S."/>
            <person name="McCourt P."/>
            <person name="Mortimer J.C."/>
            <person name="Mutuku J.M."/>
            <person name="Nomura T."/>
            <person name="Sasaki-Sekimoto Y."/>
            <person name="Seto Y."/>
            <person name="Wang Y."/>
            <person name="Wakatake T."/>
            <person name="Sakakibara H."/>
            <person name="Demura T."/>
            <person name="Yamaguchi S."/>
            <person name="Yoneyama K."/>
            <person name="Manabe R.I."/>
            <person name="Nelson D.C."/>
            <person name="Schulman A.H."/>
            <person name="Timko M.P."/>
            <person name="dePamphilis C.W."/>
            <person name="Choi D."/>
            <person name="Shirasu K."/>
        </authorList>
    </citation>
    <scope>NUCLEOTIDE SEQUENCE [LARGE SCALE GENOMIC DNA]</scope>
    <source>
        <strain evidence="2">cv. UVA1</strain>
    </source>
</reference>
<dbReference type="Proteomes" id="UP000325081">
    <property type="component" value="Unassembled WGS sequence"/>
</dbReference>
<accession>A0A5A7RDZ2</accession>